<dbReference type="Proteomes" id="UP000053647">
    <property type="component" value="Unassembled WGS sequence"/>
</dbReference>
<dbReference type="EMBL" id="KN820610">
    <property type="protein sequence ID" value="KIJ05945.1"/>
    <property type="molecule type" value="Genomic_DNA"/>
</dbReference>
<reference evidence="1 2" key="1">
    <citation type="submission" date="2014-06" db="EMBL/GenBank/DDBJ databases">
        <authorList>
            <consortium name="DOE Joint Genome Institute"/>
            <person name="Kuo A."/>
            <person name="Kohler A."/>
            <person name="Nagy L.G."/>
            <person name="Floudas D."/>
            <person name="Copeland A."/>
            <person name="Barry K.W."/>
            <person name="Cichocki N."/>
            <person name="Veneault-Fourrey C."/>
            <person name="LaButti K."/>
            <person name="Lindquist E.A."/>
            <person name="Lipzen A."/>
            <person name="Lundell T."/>
            <person name="Morin E."/>
            <person name="Murat C."/>
            <person name="Sun H."/>
            <person name="Tunlid A."/>
            <person name="Henrissat B."/>
            <person name="Grigoriev I.V."/>
            <person name="Hibbett D.S."/>
            <person name="Martin F."/>
            <person name="Nordberg H.P."/>
            <person name="Cantor M.N."/>
            <person name="Hua S.X."/>
        </authorList>
    </citation>
    <scope>NUCLEOTIDE SEQUENCE [LARGE SCALE GENOMIC DNA]</scope>
    <source>
        <strain evidence="1 2">ATCC 200175</strain>
    </source>
</reference>
<name>A0A0C9SU63_PAXIN</name>
<gene>
    <name evidence="1" type="ORF">PAXINDRAFT_92720</name>
</gene>
<protein>
    <submittedName>
        <fullName evidence="1">Uncharacterized protein</fullName>
    </submittedName>
</protein>
<proteinExistence type="predicted"/>
<organism evidence="1 2">
    <name type="scientific">Paxillus involutus ATCC 200175</name>
    <dbReference type="NCBI Taxonomy" id="664439"/>
    <lineage>
        <taxon>Eukaryota</taxon>
        <taxon>Fungi</taxon>
        <taxon>Dikarya</taxon>
        <taxon>Basidiomycota</taxon>
        <taxon>Agaricomycotina</taxon>
        <taxon>Agaricomycetes</taxon>
        <taxon>Agaricomycetidae</taxon>
        <taxon>Boletales</taxon>
        <taxon>Paxilineae</taxon>
        <taxon>Paxillaceae</taxon>
        <taxon>Paxillus</taxon>
    </lineage>
</organism>
<evidence type="ECO:0000313" key="1">
    <source>
        <dbReference type="EMBL" id="KIJ05945.1"/>
    </source>
</evidence>
<sequence length="235" mass="26825">MVNRRISPDLKDCALRLWNDGWDTEDVCMMIGVSRASLYRWEAIFEEFGSVTRPPSPIRGQSLRILTRALSTACEDLFSEESDLYLDEVVAWLALIQDIFISKSTLCRNLKELGLTRKILHKVATERNEALREEFRESLRTNFRGDGSEFVCVDEVSKNELTWARHYGRAMAGQRAALTDVFIRGDRYSLVAAITTEGYMAANAVDGSFDSESFFDFIATKVVRFLVLVLQVIYH</sequence>
<dbReference type="AlphaFoldDB" id="A0A0C9SU63"/>
<keyword evidence="2" id="KW-1185">Reference proteome</keyword>
<accession>A0A0C9SU63</accession>
<dbReference type="HOGENOM" id="CLU_056788_1_6_1"/>
<dbReference type="PANTHER" id="PTHR46564:SF1">
    <property type="entry name" value="TRANSPOSASE"/>
    <property type="match status" value="1"/>
</dbReference>
<dbReference type="SUPFAM" id="SSF46689">
    <property type="entry name" value="Homeodomain-like"/>
    <property type="match status" value="1"/>
</dbReference>
<evidence type="ECO:0000313" key="2">
    <source>
        <dbReference type="Proteomes" id="UP000053647"/>
    </source>
</evidence>
<dbReference type="InterPro" id="IPR009057">
    <property type="entry name" value="Homeodomain-like_sf"/>
</dbReference>
<reference evidence="2" key="2">
    <citation type="submission" date="2015-01" db="EMBL/GenBank/DDBJ databases">
        <title>Evolutionary Origins and Diversification of the Mycorrhizal Mutualists.</title>
        <authorList>
            <consortium name="DOE Joint Genome Institute"/>
            <consortium name="Mycorrhizal Genomics Consortium"/>
            <person name="Kohler A."/>
            <person name="Kuo A."/>
            <person name="Nagy L.G."/>
            <person name="Floudas D."/>
            <person name="Copeland A."/>
            <person name="Barry K.W."/>
            <person name="Cichocki N."/>
            <person name="Veneault-Fourrey C."/>
            <person name="LaButti K."/>
            <person name="Lindquist E.A."/>
            <person name="Lipzen A."/>
            <person name="Lundell T."/>
            <person name="Morin E."/>
            <person name="Murat C."/>
            <person name="Riley R."/>
            <person name="Ohm R."/>
            <person name="Sun H."/>
            <person name="Tunlid A."/>
            <person name="Henrissat B."/>
            <person name="Grigoriev I.V."/>
            <person name="Hibbett D.S."/>
            <person name="Martin F."/>
        </authorList>
    </citation>
    <scope>NUCLEOTIDE SEQUENCE [LARGE SCALE GENOMIC DNA]</scope>
    <source>
        <strain evidence="2">ATCC 200175</strain>
    </source>
</reference>
<dbReference type="PANTHER" id="PTHR46564">
    <property type="entry name" value="TRANSPOSASE"/>
    <property type="match status" value="1"/>
</dbReference>
<dbReference type="OrthoDB" id="3255572at2759"/>